<dbReference type="PANTHER" id="PTHR30255">
    <property type="entry name" value="SINGLE-STRANDED-DNA-SPECIFIC EXONUCLEASE RECJ"/>
    <property type="match status" value="1"/>
</dbReference>
<dbReference type="Proteomes" id="UP000664357">
    <property type="component" value="Unassembled WGS sequence"/>
</dbReference>
<proteinExistence type="inferred from homology"/>
<dbReference type="GO" id="GO:0004527">
    <property type="term" value="F:exonuclease activity"/>
    <property type="evidence" value="ECO:0007669"/>
    <property type="project" value="UniProtKB-KW"/>
</dbReference>
<feature type="domain" description="RecJ OB" evidence="9">
    <location>
        <begin position="476"/>
        <end position="581"/>
    </location>
</feature>
<dbReference type="Pfam" id="PF02272">
    <property type="entry name" value="DHHA1"/>
    <property type="match status" value="1"/>
</dbReference>
<dbReference type="Pfam" id="PF17768">
    <property type="entry name" value="RecJ_OB"/>
    <property type="match status" value="1"/>
</dbReference>
<dbReference type="NCBIfam" id="TIGR00644">
    <property type="entry name" value="recJ"/>
    <property type="match status" value="1"/>
</dbReference>
<dbReference type="InterPro" id="IPR001667">
    <property type="entry name" value="DDH_dom"/>
</dbReference>
<dbReference type="InterPro" id="IPR003156">
    <property type="entry name" value="DHHA1_dom"/>
</dbReference>
<dbReference type="InterPro" id="IPR051673">
    <property type="entry name" value="SSDNA_exonuclease_RecJ"/>
</dbReference>
<keyword evidence="4" id="KW-0378">Hydrolase</keyword>
<evidence type="ECO:0000259" key="7">
    <source>
        <dbReference type="Pfam" id="PF02272"/>
    </source>
</evidence>
<organism evidence="10 11">
    <name type="scientific">Candidatus Enterococcus ferrettii</name>
    <dbReference type="NCBI Taxonomy" id="2815324"/>
    <lineage>
        <taxon>Bacteria</taxon>
        <taxon>Bacillati</taxon>
        <taxon>Bacillota</taxon>
        <taxon>Bacilli</taxon>
        <taxon>Lactobacillales</taxon>
        <taxon>Enterococcaceae</taxon>
        <taxon>Enterococcus</taxon>
    </lineage>
</organism>
<dbReference type="InterPro" id="IPR041122">
    <property type="entry name" value="RecJ_OB"/>
</dbReference>
<feature type="domain" description="DDH" evidence="6">
    <location>
        <begin position="110"/>
        <end position="253"/>
    </location>
</feature>
<dbReference type="Pfam" id="PF10141">
    <property type="entry name" value="ssDNA-exonuc_C"/>
    <property type="match status" value="1"/>
</dbReference>
<comment type="caution">
    <text evidence="10">The sequence shown here is derived from an EMBL/GenBank/DDBJ whole genome shotgun (WGS) entry which is preliminary data.</text>
</comment>
<reference evidence="10 11" key="2">
    <citation type="submission" date="2024-02" db="EMBL/GenBank/DDBJ databases">
        <title>The Genome Sequence of Enterococcus sp. DIV0159.</title>
        <authorList>
            <person name="Earl A."/>
            <person name="Manson A."/>
            <person name="Gilmore M."/>
            <person name="Sanders J."/>
            <person name="Shea T."/>
            <person name="Howe W."/>
            <person name="Livny J."/>
            <person name="Cuomo C."/>
            <person name="Neafsey D."/>
            <person name="Birren B."/>
        </authorList>
    </citation>
    <scope>NUCLEOTIDE SEQUENCE [LARGE SCALE GENOMIC DNA]</scope>
    <source>
        <strain evidence="10 11">665A</strain>
    </source>
</reference>
<dbReference type="InterPro" id="IPR038763">
    <property type="entry name" value="DHH_sf"/>
</dbReference>
<accession>A0ABV0EP91</accession>
<keyword evidence="3" id="KW-0540">Nuclease</keyword>
<keyword evidence="11" id="KW-1185">Reference proteome</keyword>
<feature type="domain" description="Single-stranded-DNA-specific exonuclease RecJ C-terminal" evidence="8">
    <location>
        <begin position="588"/>
        <end position="785"/>
    </location>
</feature>
<evidence type="ECO:0000313" key="11">
    <source>
        <dbReference type="Proteomes" id="UP000664357"/>
    </source>
</evidence>
<dbReference type="Pfam" id="PF01368">
    <property type="entry name" value="DHH"/>
    <property type="match status" value="1"/>
</dbReference>
<evidence type="ECO:0000256" key="5">
    <source>
        <dbReference type="ARBA" id="ARBA00022839"/>
    </source>
</evidence>
<evidence type="ECO:0000256" key="3">
    <source>
        <dbReference type="ARBA" id="ARBA00022722"/>
    </source>
</evidence>
<gene>
    <name evidence="10" type="ORF">JZO67_002400</name>
</gene>
<dbReference type="EMBL" id="JAFREL020000002">
    <property type="protein sequence ID" value="MEO1770447.1"/>
    <property type="molecule type" value="Genomic_DNA"/>
</dbReference>
<dbReference type="InterPro" id="IPR018779">
    <property type="entry name" value="RecJ_C"/>
</dbReference>
<comment type="similarity">
    <text evidence="1">Belongs to the RecJ family.</text>
</comment>
<name>A0ABV0EP91_9ENTE</name>
<protein>
    <recommendedName>
        <fullName evidence="2">Single-stranded-DNA-specific exonuclease RecJ</fullName>
    </recommendedName>
</protein>
<reference evidence="10 11" key="1">
    <citation type="submission" date="2021-03" db="EMBL/GenBank/DDBJ databases">
        <authorList>
            <person name="Gilmore M.S."/>
            <person name="Schwartzman J."/>
            <person name="Van Tyne D."/>
            <person name="Martin M."/>
            <person name="Earl A.M."/>
            <person name="Manson A.L."/>
            <person name="Straub T."/>
            <person name="Salamzade R."/>
            <person name="Saavedra J."/>
            <person name="Lebreton F."/>
            <person name="Prichula J."/>
            <person name="Schaufler K."/>
            <person name="Gaca A."/>
            <person name="Sgardioli B."/>
            <person name="Wagenaar J."/>
            <person name="Strong T."/>
        </authorList>
    </citation>
    <scope>NUCLEOTIDE SEQUENCE [LARGE SCALE GENOMIC DNA]</scope>
    <source>
        <strain evidence="10 11">665A</strain>
    </source>
</reference>
<evidence type="ECO:0000256" key="1">
    <source>
        <dbReference type="ARBA" id="ARBA00005915"/>
    </source>
</evidence>
<keyword evidence="5 10" id="KW-0269">Exonuclease</keyword>
<evidence type="ECO:0000259" key="6">
    <source>
        <dbReference type="Pfam" id="PF01368"/>
    </source>
</evidence>
<evidence type="ECO:0000256" key="4">
    <source>
        <dbReference type="ARBA" id="ARBA00022801"/>
    </source>
</evidence>
<dbReference type="PANTHER" id="PTHR30255:SF2">
    <property type="entry name" value="SINGLE-STRANDED-DNA-SPECIFIC EXONUCLEASE RECJ"/>
    <property type="match status" value="1"/>
</dbReference>
<feature type="domain" description="DHHA1" evidence="7">
    <location>
        <begin position="368"/>
        <end position="458"/>
    </location>
</feature>
<evidence type="ECO:0000313" key="10">
    <source>
        <dbReference type="EMBL" id="MEO1770447.1"/>
    </source>
</evidence>
<dbReference type="Gene3D" id="3.90.1640.30">
    <property type="match status" value="1"/>
</dbReference>
<dbReference type="InterPro" id="IPR004610">
    <property type="entry name" value="RecJ"/>
</dbReference>
<dbReference type="Gene3D" id="2.40.50.460">
    <property type="match status" value="1"/>
</dbReference>
<dbReference type="SUPFAM" id="SSF64182">
    <property type="entry name" value="DHH phosphoesterases"/>
    <property type="match status" value="1"/>
</dbReference>
<evidence type="ECO:0000259" key="9">
    <source>
        <dbReference type="Pfam" id="PF17768"/>
    </source>
</evidence>
<evidence type="ECO:0000256" key="2">
    <source>
        <dbReference type="ARBA" id="ARBA00019841"/>
    </source>
</evidence>
<evidence type="ECO:0000259" key="8">
    <source>
        <dbReference type="Pfam" id="PF10141"/>
    </source>
</evidence>
<sequence length="787" mass="88621">MRIILFHFFFCLENFAILIRLGSDVLKKSNFKWQLKESTSVSHEFSEEIMGMGHSQTFANLLWQRGIQTKEQFEGMIYASVDNLNDPFLMHDMEKAVERIQAAILEGEAILIYGDYDADGITSTSIMKETLEMLGADVRYVLPNRFIHGYGPNKELFEEKINEGIQLIVTVDNGVAGNEAIAYANSRQVDVIVTDHHEMPPVLPEAYCIVHPRHPEGAYPFGELAGAGVAFKLATALLEEPPLELLDLACIGTVADLVSMTGENRTIVQLGLEIMKQNQRMGLNHLLKVSGVDVQKLDEVSIGFGIGPRLNAIGRLGDPNPAVELMTTFDDAYAHELANKLDKINNERKLIVQTITQEAAGMLSEDAPVHVLAKEGWNLGVLGIVAGNVLKQTGKPAIVLSINEDGTAKGSGRSNESLDLYGMLTTMRENFTHFGGHEAAIGVTLPSENLSSLKQQIAIYIDENQIDVQQGATLSIDQELSFNEVNLAFVEELKQLAPFGTDNPAPHFLLEEAKVAQLKTIGAEQQHVKFMLTNGDKQLDVIGFGFGLKSEELQQENTRFVGDLEVNEWNGQKKVQMKLLDFATEGLQVIDRRAKHSWNQPLETVSTLYLAFHERSREVLSSSLQQQVQLYQETRLSEYAEYRQLVIVDCPSDQETIKSLVNHGKFERVYLFLYSADEAYLNGMPNRDQFKSLYQFCIKQQRVDIRYKLKNISNYLRISEKLLVFMIRVFSELKFVTIDDGVLEIVPNPQNQSIEESDSYKERLKQIESEEFLLMSDIQTIRNWLKS</sequence>